<gene>
    <name evidence="10" type="ORF">L9F63_012795</name>
</gene>
<dbReference type="PANTHER" id="PTHR16515:SF49">
    <property type="entry name" value="GASTRULA ZINC FINGER PROTEIN XLCGF49.1-LIKE-RELATED"/>
    <property type="match status" value="1"/>
</dbReference>
<dbReference type="GO" id="GO:0010468">
    <property type="term" value="P:regulation of gene expression"/>
    <property type="evidence" value="ECO:0007669"/>
    <property type="project" value="TreeGrafter"/>
</dbReference>
<evidence type="ECO:0000313" key="11">
    <source>
        <dbReference type="Proteomes" id="UP001233999"/>
    </source>
</evidence>
<evidence type="ECO:0000256" key="6">
    <source>
        <dbReference type="ARBA" id="ARBA00023125"/>
    </source>
</evidence>
<keyword evidence="2" id="KW-0479">Metal-binding</keyword>
<dbReference type="Proteomes" id="UP001233999">
    <property type="component" value="Unassembled WGS sequence"/>
</dbReference>
<proteinExistence type="predicted"/>
<evidence type="ECO:0000256" key="4">
    <source>
        <dbReference type="ARBA" id="ARBA00022771"/>
    </source>
</evidence>
<keyword evidence="5" id="KW-0862">Zinc</keyword>
<dbReference type="FunFam" id="3.30.160.60:FF:001049">
    <property type="entry name" value="zinc finger protein 319"/>
    <property type="match status" value="1"/>
</dbReference>
<dbReference type="InterPro" id="IPR013087">
    <property type="entry name" value="Znf_C2H2_type"/>
</dbReference>
<evidence type="ECO:0000256" key="7">
    <source>
        <dbReference type="ARBA" id="ARBA00023242"/>
    </source>
</evidence>
<keyword evidence="7" id="KW-0539">Nucleus</keyword>
<dbReference type="PROSITE" id="PS50157">
    <property type="entry name" value="ZINC_FINGER_C2H2_2"/>
    <property type="match status" value="3"/>
</dbReference>
<evidence type="ECO:0000256" key="5">
    <source>
        <dbReference type="ARBA" id="ARBA00022833"/>
    </source>
</evidence>
<organism evidence="10 11">
    <name type="scientific">Diploptera punctata</name>
    <name type="common">Pacific beetle cockroach</name>
    <dbReference type="NCBI Taxonomy" id="6984"/>
    <lineage>
        <taxon>Eukaryota</taxon>
        <taxon>Metazoa</taxon>
        <taxon>Ecdysozoa</taxon>
        <taxon>Arthropoda</taxon>
        <taxon>Hexapoda</taxon>
        <taxon>Insecta</taxon>
        <taxon>Pterygota</taxon>
        <taxon>Neoptera</taxon>
        <taxon>Polyneoptera</taxon>
        <taxon>Dictyoptera</taxon>
        <taxon>Blattodea</taxon>
        <taxon>Blaberoidea</taxon>
        <taxon>Blaberidae</taxon>
        <taxon>Diplopterinae</taxon>
        <taxon>Diploptera</taxon>
    </lineage>
</organism>
<dbReference type="Pfam" id="PF00096">
    <property type="entry name" value="zf-C2H2"/>
    <property type="match status" value="2"/>
</dbReference>
<comment type="subcellular location">
    <subcellularLocation>
        <location evidence="1">Nucleus</location>
    </subcellularLocation>
</comment>
<protein>
    <recommendedName>
        <fullName evidence="9">C2H2-type domain-containing protein</fullName>
    </recommendedName>
</protein>
<reference evidence="10" key="2">
    <citation type="submission" date="2023-05" db="EMBL/GenBank/DDBJ databases">
        <authorList>
            <person name="Fouks B."/>
        </authorList>
    </citation>
    <scope>NUCLEOTIDE SEQUENCE</scope>
    <source>
        <strain evidence="10">Stay&amp;Tobe</strain>
        <tissue evidence="10">Testes</tissue>
    </source>
</reference>
<dbReference type="PANTHER" id="PTHR16515">
    <property type="entry name" value="PR DOMAIN ZINC FINGER PROTEIN"/>
    <property type="match status" value="1"/>
</dbReference>
<reference evidence="10" key="1">
    <citation type="journal article" date="2023" name="IScience">
        <title>Live-bearing cockroach genome reveals convergent evolutionary mechanisms linked to viviparity in insects and beyond.</title>
        <authorList>
            <person name="Fouks B."/>
            <person name="Harrison M.C."/>
            <person name="Mikhailova A.A."/>
            <person name="Marchal E."/>
            <person name="English S."/>
            <person name="Carruthers M."/>
            <person name="Jennings E.C."/>
            <person name="Chiamaka E.L."/>
            <person name="Frigard R.A."/>
            <person name="Pippel M."/>
            <person name="Attardo G.M."/>
            <person name="Benoit J.B."/>
            <person name="Bornberg-Bauer E."/>
            <person name="Tobe S.S."/>
        </authorList>
    </citation>
    <scope>NUCLEOTIDE SEQUENCE</scope>
    <source>
        <strain evidence="10">Stay&amp;Tobe</strain>
    </source>
</reference>
<evidence type="ECO:0000259" key="9">
    <source>
        <dbReference type="PROSITE" id="PS50157"/>
    </source>
</evidence>
<dbReference type="Gene3D" id="3.30.160.60">
    <property type="entry name" value="Classic Zinc Finger"/>
    <property type="match status" value="2"/>
</dbReference>
<dbReference type="EMBL" id="JASPKZ010002299">
    <property type="protein sequence ID" value="KAJ9596062.1"/>
    <property type="molecule type" value="Genomic_DNA"/>
</dbReference>
<evidence type="ECO:0000256" key="2">
    <source>
        <dbReference type="ARBA" id="ARBA00022723"/>
    </source>
</evidence>
<dbReference type="SUPFAM" id="SSF57667">
    <property type="entry name" value="beta-beta-alpha zinc fingers"/>
    <property type="match status" value="2"/>
</dbReference>
<accession>A0AAD8ABP6</accession>
<feature type="domain" description="C2H2-type" evidence="9">
    <location>
        <begin position="144"/>
        <end position="171"/>
    </location>
</feature>
<evidence type="ECO:0000256" key="1">
    <source>
        <dbReference type="ARBA" id="ARBA00004123"/>
    </source>
</evidence>
<dbReference type="GO" id="GO:0005634">
    <property type="term" value="C:nucleus"/>
    <property type="evidence" value="ECO:0007669"/>
    <property type="project" value="UniProtKB-SubCell"/>
</dbReference>
<keyword evidence="6" id="KW-0238">DNA-binding</keyword>
<dbReference type="InterPro" id="IPR036236">
    <property type="entry name" value="Znf_C2H2_sf"/>
</dbReference>
<evidence type="ECO:0000256" key="8">
    <source>
        <dbReference type="PROSITE-ProRule" id="PRU00042"/>
    </source>
</evidence>
<evidence type="ECO:0000313" key="10">
    <source>
        <dbReference type="EMBL" id="KAJ9596062.1"/>
    </source>
</evidence>
<dbReference type="InterPro" id="IPR050331">
    <property type="entry name" value="Zinc_finger"/>
</dbReference>
<name>A0AAD8ABP6_DIPPU</name>
<dbReference type="GO" id="GO:0008270">
    <property type="term" value="F:zinc ion binding"/>
    <property type="evidence" value="ECO:0007669"/>
    <property type="project" value="UniProtKB-KW"/>
</dbReference>
<sequence>VAAFPVKVETQDIVIKHEMSEELEPLMETVTKVDHIEESLDGIYHPNQYSQPGDIDLTCKSIKCSDCHFLYKCKLDTHLHVHNNEKSLKCSFCNKNFSRNKDLQRHLQVHNTEKPFKCTICNKSFSEEQCLNKHLCVHSSEKRFKCPVCNRGFAKNYVSVHVRNVHSSEKQLKCSSSSIKMF</sequence>
<comment type="caution">
    <text evidence="10">The sequence shown here is derived from an EMBL/GenBank/DDBJ whole genome shotgun (WGS) entry which is preliminary data.</text>
</comment>
<dbReference type="AlphaFoldDB" id="A0AAD8ABP6"/>
<feature type="domain" description="C2H2-type" evidence="9">
    <location>
        <begin position="88"/>
        <end position="115"/>
    </location>
</feature>
<feature type="domain" description="C2H2-type" evidence="9">
    <location>
        <begin position="116"/>
        <end position="143"/>
    </location>
</feature>
<keyword evidence="3" id="KW-0677">Repeat</keyword>
<dbReference type="PROSITE" id="PS00028">
    <property type="entry name" value="ZINC_FINGER_C2H2_1"/>
    <property type="match status" value="2"/>
</dbReference>
<feature type="non-terminal residue" evidence="10">
    <location>
        <position position="1"/>
    </location>
</feature>
<keyword evidence="11" id="KW-1185">Reference proteome</keyword>
<keyword evidence="4 8" id="KW-0863">Zinc-finger</keyword>
<dbReference type="SMART" id="SM00355">
    <property type="entry name" value="ZnF_C2H2"/>
    <property type="match status" value="4"/>
</dbReference>
<dbReference type="GO" id="GO:0003677">
    <property type="term" value="F:DNA binding"/>
    <property type="evidence" value="ECO:0007669"/>
    <property type="project" value="UniProtKB-KW"/>
</dbReference>
<evidence type="ECO:0000256" key="3">
    <source>
        <dbReference type="ARBA" id="ARBA00022737"/>
    </source>
</evidence>